<keyword evidence="2" id="KW-1185">Reference proteome</keyword>
<protein>
    <submittedName>
        <fullName evidence="1">Uncharacterized protein</fullName>
    </submittedName>
</protein>
<gene>
    <name evidence="1" type="ORF">QFC21_006505</name>
</gene>
<reference evidence="1" key="1">
    <citation type="submission" date="2023-04" db="EMBL/GenBank/DDBJ databases">
        <title>Draft Genome sequencing of Naganishia species isolated from polar environments using Oxford Nanopore Technology.</title>
        <authorList>
            <person name="Leo P."/>
            <person name="Venkateswaran K."/>
        </authorList>
    </citation>
    <scope>NUCLEOTIDE SEQUENCE</scope>
    <source>
        <strain evidence="1">MNA-CCFEE 5423</strain>
    </source>
</reference>
<evidence type="ECO:0000313" key="1">
    <source>
        <dbReference type="EMBL" id="KAJ9093188.1"/>
    </source>
</evidence>
<accession>A0ACC2V1I2</accession>
<comment type="caution">
    <text evidence="1">The sequence shown here is derived from an EMBL/GenBank/DDBJ whole genome shotgun (WGS) entry which is preliminary data.</text>
</comment>
<proteinExistence type="predicted"/>
<dbReference type="Proteomes" id="UP001227268">
    <property type="component" value="Unassembled WGS sequence"/>
</dbReference>
<name>A0ACC2V1I2_9TREE</name>
<evidence type="ECO:0000313" key="2">
    <source>
        <dbReference type="Proteomes" id="UP001227268"/>
    </source>
</evidence>
<organism evidence="1 2">
    <name type="scientific">Naganishia friedmannii</name>
    <dbReference type="NCBI Taxonomy" id="89922"/>
    <lineage>
        <taxon>Eukaryota</taxon>
        <taxon>Fungi</taxon>
        <taxon>Dikarya</taxon>
        <taxon>Basidiomycota</taxon>
        <taxon>Agaricomycotina</taxon>
        <taxon>Tremellomycetes</taxon>
        <taxon>Filobasidiales</taxon>
        <taxon>Filobasidiaceae</taxon>
        <taxon>Naganishia</taxon>
    </lineage>
</organism>
<sequence length="1062" mass="114409">MEVDEKHGSGSRSTPINSPHGMVPERLPRFSFNGSGGEGSVSTHNPTGKATSPSYRSDHLTSPRGSGTGSQPPLDGSVLGKRRASLMEEQNFSLHEDPRPATLLSQAGHLWTGSKFQATEAAVSSVFRRESMISPVDLAPPQTRFDSLPSSPPRHLSSLGLHASHIPSYGAPRQSGTVSPTNRRTQEQSLSIFVEKVQDGDIRGVDMYHSEAEEHRPSLPGFKSLFGMVDTEERPVISRNNSSGFPDLQTLKAPLSLALGAYSATRNSNDSGTTSIWSSSRSSFGTRESISTSATTGSTGRTPFSTTPYSSFPFKPQSPGSAGSVRPPPRYQSDSGSHGVASSSHRGSISQAGTDQDMPGGNAERSGSLLLDLAKRPSYANFSAEVEKQRAEIQRQRSIAQAEEAWRRQSDNAAILSDERRRLLGSSPQPLLHRGLQESVEGPPESASQSIAEQISTLPDDAIRAARTRLLRYESYPFGSKDALSGVQDATTPTQVTDGHRRQSTFPHQPHNGIVASEMNNPNDCPTPTGNNPQNTLSVSFSGWREPHEQQHRSSTSSQRDLQFEDIVRKASVDLAKRSATSSLTGTPITAPRALILPSITTESVRRASPATPLGQNRNFDAAEAANAREREQRQDGSMQISASPSAIPSRATLRRMPSASQSRSGAVPAPFTSGYAPRHDPLPQLQSGIQETQPPSSNTDEYRRSSFQVLSDSSRPAMLGRSHSQQRYSVPMDVDQQQMSRPRRSPLPATVEQPSNSYAGPSTRHDRPYDLPLSWHRAHGAPDHDGLKTGKSWRRRSHAPVPAGNEGTAQPCFDNPELPLVVSGANNPLGFPSVLRKDHYLEGGSAPAFKVASNASGHESTAYTPPLPSHLPLLRHDGPAVAHRHRLHDTGEKPYKCTWPNCTRSFSVQSNLKRHAKVHLENGGQQATAGGNDHVTTETGSGHLAAGFPGTSTPGGPPYSTGFLTPQTAQPMPANYKPEGYFELRNIHAGQSAPHLPVPSGPSKPHPGPPHPTSTETQGYLASPIHVGNTGPRVPFRFHHATQDPLIRRASDSGAYGDPRL</sequence>
<dbReference type="EMBL" id="JASBWT010000032">
    <property type="protein sequence ID" value="KAJ9093188.1"/>
    <property type="molecule type" value="Genomic_DNA"/>
</dbReference>